<dbReference type="GO" id="GO:0050660">
    <property type="term" value="F:flavin adenine dinucleotide binding"/>
    <property type="evidence" value="ECO:0007669"/>
    <property type="project" value="InterPro"/>
</dbReference>
<evidence type="ECO:0000256" key="1">
    <source>
        <dbReference type="ARBA" id="ARBA00001974"/>
    </source>
</evidence>
<protein>
    <submittedName>
        <fullName evidence="9">GMC oxidoreductase</fullName>
    </submittedName>
</protein>
<keyword evidence="3" id="KW-0285">Flavoprotein</keyword>
<name>A0A1Y2IUJ4_TRAC3</name>
<dbReference type="EMBL" id="KZ084095">
    <property type="protein sequence ID" value="OSD04768.1"/>
    <property type="molecule type" value="Genomic_DNA"/>
</dbReference>
<dbReference type="GO" id="GO:0016614">
    <property type="term" value="F:oxidoreductase activity, acting on CH-OH group of donors"/>
    <property type="evidence" value="ECO:0007669"/>
    <property type="project" value="InterPro"/>
</dbReference>
<keyword evidence="10" id="KW-1185">Reference proteome</keyword>
<dbReference type="SUPFAM" id="SSF54373">
    <property type="entry name" value="FAD-linked reductases, C-terminal domain"/>
    <property type="match status" value="1"/>
</dbReference>
<dbReference type="Gene3D" id="3.50.50.60">
    <property type="entry name" value="FAD/NAD(P)-binding domain"/>
    <property type="match status" value="1"/>
</dbReference>
<evidence type="ECO:0000313" key="10">
    <source>
        <dbReference type="Proteomes" id="UP000193067"/>
    </source>
</evidence>
<dbReference type="Pfam" id="PF05199">
    <property type="entry name" value="GMC_oxred_C"/>
    <property type="match status" value="1"/>
</dbReference>
<dbReference type="SUPFAM" id="SSF51905">
    <property type="entry name" value="FAD/NAD(P)-binding domain"/>
    <property type="match status" value="1"/>
</dbReference>
<reference evidence="9 10" key="1">
    <citation type="journal article" date="2015" name="Biotechnol. Biofuels">
        <title>Enhanced degradation of softwood versus hardwood by the white-rot fungus Pycnoporus coccineus.</title>
        <authorList>
            <person name="Couturier M."/>
            <person name="Navarro D."/>
            <person name="Chevret D."/>
            <person name="Henrissat B."/>
            <person name="Piumi F."/>
            <person name="Ruiz-Duenas F.J."/>
            <person name="Martinez A.T."/>
            <person name="Grigoriev I.V."/>
            <person name="Riley R."/>
            <person name="Lipzen A."/>
            <person name="Berrin J.G."/>
            <person name="Master E.R."/>
            <person name="Rosso M.N."/>
        </authorList>
    </citation>
    <scope>NUCLEOTIDE SEQUENCE [LARGE SCALE GENOMIC DNA]</scope>
    <source>
        <strain evidence="9 10">BRFM310</strain>
    </source>
</reference>
<feature type="binding site" evidence="6">
    <location>
        <position position="262"/>
    </location>
    <ligand>
        <name>FAD</name>
        <dbReference type="ChEBI" id="CHEBI:57692"/>
    </ligand>
</feature>
<evidence type="ECO:0000256" key="7">
    <source>
        <dbReference type="SAM" id="SignalP"/>
    </source>
</evidence>
<evidence type="ECO:0000259" key="8">
    <source>
        <dbReference type="PROSITE" id="PS00624"/>
    </source>
</evidence>
<dbReference type="Pfam" id="PF00732">
    <property type="entry name" value="GMC_oxred_N"/>
    <property type="match status" value="1"/>
</dbReference>
<evidence type="ECO:0000313" key="9">
    <source>
        <dbReference type="EMBL" id="OSD04768.1"/>
    </source>
</evidence>
<dbReference type="OrthoDB" id="269227at2759"/>
<comment type="similarity">
    <text evidence="2">Belongs to the GMC oxidoreductase family.</text>
</comment>
<dbReference type="InterPro" id="IPR036188">
    <property type="entry name" value="FAD/NAD-bd_sf"/>
</dbReference>
<evidence type="ECO:0000256" key="2">
    <source>
        <dbReference type="ARBA" id="ARBA00010790"/>
    </source>
</evidence>
<evidence type="ECO:0000256" key="3">
    <source>
        <dbReference type="ARBA" id="ARBA00022630"/>
    </source>
</evidence>
<dbReference type="AlphaFoldDB" id="A0A1Y2IUJ4"/>
<dbReference type="STRING" id="1353009.A0A1Y2IUJ4"/>
<evidence type="ECO:0000256" key="6">
    <source>
        <dbReference type="PIRSR" id="PIRSR000137-2"/>
    </source>
</evidence>
<dbReference type="PANTHER" id="PTHR11552:SF147">
    <property type="entry name" value="CHOLINE DEHYDROGENASE, MITOCHONDRIAL"/>
    <property type="match status" value="1"/>
</dbReference>
<feature type="active site" description="Proton acceptor" evidence="5">
    <location>
        <position position="583"/>
    </location>
</feature>
<evidence type="ECO:0000256" key="5">
    <source>
        <dbReference type="PIRSR" id="PIRSR000137-1"/>
    </source>
</evidence>
<evidence type="ECO:0000256" key="4">
    <source>
        <dbReference type="ARBA" id="ARBA00022827"/>
    </source>
</evidence>
<accession>A0A1Y2IUJ4</accession>
<gene>
    <name evidence="9" type="ORF">PYCCODRAFT_1465734</name>
</gene>
<dbReference type="InterPro" id="IPR007867">
    <property type="entry name" value="GMC_OxRtase_C"/>
</dbReference>
<feature type="domain" description="Glucose-methanol-choline oxidoreductase N-terminal" evidence="8">
    <location>
        <begin position="304"/>
        <end position="318"/>
    </location>
</feature>
<keyword evidence="7" id="KW-0732">Signal</keyword>
<feature type="signal peptide" evidence="7">
    <location>
        <begin position="1"/>
        <end position="19"/>
    </location>
</feature>
<organism evidence="9 10">
    <name type="scientific">Trametes coccinea (strain BRFM310)</name>
    <name type="common">Pycnoporus coccineus</name>
    <dbReference type="NCBI Taxonomy" id="1353009"/>
    <lineage>
        <taxon>Eukaryota</taxon>
        <taxon>Fungi</taxon>
        <taxon>Dikarya</taxon>
        <taxon>Basidiomycota</taxon>
        <taxon>Agaricomycotina</taxon>
        <taxon>Agaricomycetes</taxon>
        <taxon>Polyporales</taxon>
        <taxon>Polyporaceae</taxon>
        <taxon>Trametes</taxon>
    </lineage>
</organism>
<feature type="binding site" evidence="6">
    <location>
        <begin position="584"/>
        <end position="585"/>
    </location>
    <ligand>
        <name>FAD</name>
        <dbReference type="ChEBI" id="CHEBI:57692"/>
    </ligand>
</feature>
<feature type="chain" id="PRO_5012237587" evidence="7">
    <location>
        <begin position="20"/>
        <end position="607"/>
    </location>
</feature>
<feature type="active site" description="Proton donor" evidence="5">
    <location>
        <position position="536"/>
    </location>
</feature>
<keyword evidence="4 6" id="KW-0274">FAD</keyword>
<dbReference type="InterPro" id="IPR012132">
    <property type="entry name" value="GMC_OxRdtase"/>
</dbReference>
<comment type="cofactor">
    <cofactor evidence="1 6">
        <name>FAD</name>
        <dbReference type="ChEBI" id="CHEBI:57692"/>
    </cofactor>
</comment>
<sequence length="607" mass="65077">MYVHIIALVALFFAGQIHGALFGDPAHLPKGKVYDYIIVGSGPGGSPVAARLAEEPALNVLVIEAGPTGFDVTDIEVPALTPYLQPTSSFDWNYTMIPQPGLDGRAFPFSRGKVLGGCTALNWMFWVRCARDDYDRFARVTGDDGWSWDAILPLWNKIERLVPPLDRHNTNGEIDSSIHGKNGAINISVHNAPYPTDEPVVRAAQELGGDFRLIEDYNSGDPLGLGWYQGSIGNGVRNDAATAYLVPALQRKNFDVLINTQVTKLVQTGVQGGKPVFRGVLFAQSRNAPTFALNASKEVILAAGAFNTPQILLLSGIGPSADLSTLGIPTVIDHPNVGQNLSDQPIVPLPYGAAEEQDDIYSNLARNATFFQESLSEWETKRSGIFTNGANNQLGFFRIPATDSIFEGQPDPSAGPTAPHLEIVPFPGAFAFLGTLPPTGFFTILAAVLLTPTSRGSVTLSSPDPFTQPVINPNFLNTTFDIAALRHGLRAADNFSHAHAWDGFLTGRALTWALVDVDVDAEVDEFARESAITIWHPTGTAAMARCGTPAEVGGVVDPDLRVKGVEGLRVVDASVLPFVPAGHPQAVIYAFAERAAELIKSGHRACL</sequence>
<proteinExistence type="inferred from homology"/>
<dbReference type="PIRSF" id="PIRSF000137">
    <property type="entry name" value="Alcohol_oxidase"/>
    <property type="match status" value="1"/>
</dbReference>
<feature type="binding site" evidence="6">
    <location>
        <begin position="535"/>
        <end position="536"/>
    </location>
    <ligand>
        <name>FAD</name>
        <dbReference type="ChEBI" id="CHEBI:57692"/>
    </ligand>
</feature>
<dbReference type="Proteomes" id="UP000193067">
    <property type="component" value="Unassembled WGS sequence"/>
</dbReference>
<dbReference type="InterPro" id="IPR000172">
    <property type="entry name" value="GMC_OxRdtase_N"/>
</dbReference>
<dbReference type="Gene3D" id="3.30.560.10">
    <property type="entry name" value="Glucose Oxidase, domain 3"/>
    <property type="match status" value="1"/>
</dbReference>
<feature type="binding site" evidence="6">
    <location>
        <position position="114"/>
    </location>
    <ligand>
        <name>FAD</name>
        <dbReference type="ChEBI" id="CHEBI:57692"/>
    </ligand>
</feature>
<dbReference type="PANTHER" id="PTHR11552">
    <property type="entry name" value="GLUCOSE-METHANOL-CHOLINE GMC OXIDOREDUCTASE"/>
    <property type="match status" value="1"/>
</dbReference>
<dbReference type="PROSITE" id="PS00624">
    <property type="entry name" value="GMC_OXRED_2"/>
    <property type="match status" value="1"/>
</dbReference>